<proteinExistence type="predicted"/>
<gene>
    <name evidence="1" type="ORF">AVDCRST_MAG58-343</name>
</gene>
<evidence type="ECO:0000313" key="1">
    <source>
        <dbReference type="EMBL" id="CAA9445322.1"/>
    </source>
</evidence>
<dbReference type="EMBL" id="CADCVF010000009">
    <property type="protein sequence ID" value="CAA9445322.1"/>
    <property type="molecule type" value="Genomic_DNA"/>
</dbReference>
<protein>
    <submittedName>
        <fullName evidence="1">Uncharacterized protein</fullName>
    </submittedName>
</protein>
<name>A0A6J4QLA5_9ACTN</name>
<sequence length="55" mass="6098">MPFCLIDDAYASHGVPQTLPSHEQEDDVTLVTPEGLTARAQARATERWCILDEKA</sequence>
<dbReference type="AlphaFoldDB" id="A0A6J4QLA5"/>
<organism evidence="1">
    <name type="scientific">uncultured Rubrobacteraceae bacterium</name>
    <dbReference type="NCBI Taxonomy" id="349277"/>
    <lineage>
        <taxon>Bacteria</taxon>
        <taxon>Bacillati</taxon>
        <taxon>Actinomycetota</taxon>
        <taxon>Rubrobacteria</taxon>
        <taxon>Rubrobacterales</taxon>
        <taxon>Rubrobacteraceae</taxon>
        <taxon>environmental samples</taxon>
    </lineage>
</organism>
<reference evidence="1" key="1">
    <citation type="submission" date="2020-02" db="EMBL/GenBank/DDBJ databases">
        <authorList>
            <person name="Meier V. D."/>
        </authorList>
    </citation>
    <scope>NUCLEOTIDE SEQUENCE</scope>
    <source>
        <strain evidence="1">AVDCRST_MAG58</strain>
    </source>
</reference>
<accession>A0A6J4QLA5</accession>